<evidence type="ECO:0000313" key="9">
    <source>
        <dbReference type="EMBL" id="NOJ75031.1"/>
    </source>
</evidence>
<feature type="signal peptide" evidence="6">
    <location>
        <begin position="1"/>
        <end position="18"/>
    </location>
</feature>
<name>A0ABX1WKE9_9FLAO</name>
<dbReference type="InterPro" id="IPR012944">
    <property type="entry name" value="SusD_RagB_dom"/>
</dbReference>
<dbReference type="InterPro" id="IPR033985">
    <property type="entry name" value="SusD-like_N"/>
</dbReference>
<comment type="subcellular location">
    <subcellularLocation>
        <location evidence="1">Cell outer membrane</location>
    </subcellularLocation>
</comment>
<comment type="caution">
    <text evidence="9">The sequence shown here is derived from an EMBL/GenBank/DDBJ whole genome shotgun (WGS) entry which is preliminary data.</text>
</comment>
<evidence type="ECO:0000313" key="10">
    <source>
        <dbReference type="Proteomes" id="UP000580344"/>
    </source>
</evidence>
<evidence type="ECO:0000256" key="4">
    <source>
        <dbReference type="ARBA" id="ARBA00023136"/>
    </source>
</evidence>
<dbReference type="Pfam" id="PF14322">
    <property type="entry name" value="SusD-like_3"/>
    <property type="match status" value="1"/>
</dbReference>
<dbReference type="Pfam" id="PF07980">
    <property type="entry name" value="SusD_RagB"/>
    <property type="match status" value="1"/>
</dbReference>
<dbReference type="InterPro" id="IPR011990">
    <property type="entry name" value="TPR-like_helical_dom_sf"/>
</dbReference>
<comment type="similarity">
    <text evidence="2">Belongs to the SusD family.</text>
</comment>
<dbReference type="EMBL" id="JABFOQ010000005">
    <property type="protein sequence ID" value="NOJ75031.1"/>
    <property type="molecule type" value="Genomic_DNA"/>
</dbReference>
<evidence type="ECO:0000259" key="8">
    <source>
        <dbReference type="Pfam" id="PF14322"/>
    </source>
</evidence>
<evidence type="ECO:0000256" key="2">
    <source>
        <dbReference type="ARBA" id="ARBA00006275"/>
    </source>
</evidence>
<organism evidence="9 10">
    <name type="scientific">Empedobacter stercoris</name>
    <dbReference type="NCBI Taxonomy" id="1628248"/>
    <lineage>
        <taxon>Bacteria</taxon>
        <taxon>Pseudomonadati</taxon>
        <taxon>Bacteroidota</taxon>
        <taxon>Flavobacteriia</taxon>
        <taxon>Flavobacteriales</taxon>
        <taxon>Weeksellaceae</taxon>
        <taxon>Empedobacter</taxon>
    </lineage>
</organism>
<protein>
    <submittedName>
        <fullName evidence="9">RagB/SusD family nutrient uptake outer membrane protein</fullName>
    </submittedName>
</protein>
<feature type="domain" description="RagB/SusD" evidence="7">
    <location>
        <begin position="270"/>
        <end position="559"/>
    </location>
</feature>
<dbReference type="PROSITE" id="PS51257">
    <property type="entry name" value="PROKAR_LIPOPROTEIN"/>
    <property type="match status" value="1"/>
</dbReference>
<evidence type="ECO:0000256" key="3">
    <source>
        <dbReference type="ARBA" id="ARBA00022729"/>
    </source>
</evidence>
<evidence type="ECO:0000259" key="7">
    <source>
        <dbReference type="Pfam" id="PF07980"/>
    </source>
</evidence>
<keyword evidence="4" id="KW-0472">Membrane</keyword>
<feature type="domain" description="SusD-like N-terminal" evidence="8">
    <location>
        <begin position="44"/>
        <end position="210"/>
    </location>
</feature>
<keyword evidence="3 6" id="KW-0732">Signal</keyword>
<evidence type="ECO:0000256" key="5">
    <source>
        <dbReference type="ARBA" id="ARBA00023237"/>
    </source>
</evidence>
<evidence type="ECO:0000256" key="1">
    <source>
        <dbReference type="ARBA" id="ARBA00004442"/>
    </source>
</evidence>
<evidence type="ECO:0000256" key="6">
    <source>
        <dbReference type="SAM" id="SignalP"/>
    </source>
</evidence>
<dbReference type="Gene3D" id="1.25.40.390">
    <property type="match status" value="1"/>
</dbReference>
<dbReference type="SUPFAM" id="SSF48452">
    <property type="entry name" value="TPR-like"/>
    <property type="match status" value="1"/>
</dbReference>
<gene>
    <name evidence="9" type="ORF">HMH06_04110</name>
</gene>
<reference evidence="9 10" key="1">
    <citation type="submission" date="2020-05" db="EMBL/GenBank/DDBJ databases">
        <title>Tigecycline resistant gene in Empedobacter stercoris.</title>
        <authorList>
            <person name="Chen Y."/>
            <person name="Cheng Y."/>
            <person name="Zhou K."/>
        </authorList>
    </citation>
    <scope>NUCLEOTIDE SEQUENCE [LARGE SCALE GENOMIC DNA]</scope>
    <source>
        <strain evidence="9 10">ES202</strain>
    </source>
</reference>
<dbReference type="Proteomes" id="UP000580344">
    <property type="component" value="Unassembled WGS sequence"/>
</dbReference>
<keyword evidence="5" id="KW-0998">Cell outer membrane</keyword>
<keyword evidence="10" id="KW-1185">Reference proteome</keyword>
<sequence length="559" mass="63963">MKKIIIALSIFASFTSCADLDLNPLSEGSSENWYSNESEINLSLNDLYRQYAWDTEINWRAERMTDNWSQRQTMNDYAAGAITSTWSVAELNWKNLYKAVSRANTILENLEKADNTVSTPKKLQFEAEARFMRANAYARLVFLWGDVPFYTNTLDIDNAFKLGRTDKKEVIAQVYKDLDFAAENLPKSYASNEFARATKGAALAFKSRYALYFKDYALARDAAKACMDLDQYSLYPDFGEYFKSSTRNAVETIFSIPRSTELGEDLSVKNFIPRNAGGTATAQPSWDLFFSFYASDGKPIDESPLYNPLKPFENRDPRLKETIVEFGSDFLGYIYNPNPYATTVLNTTTGSMVKNSDTRAVDTYASYNGLSLKKGVDVDWSDDYKADTDIIIMRYADVLLMYAEAKIELNEIDQSTIEAINQVRKRAYKNETSFPAVTMDNQISLRKTLRAERRMEFAWENRRLDDLIRWDLADEALTIDNYGFLDPAALKSKIVDKGLWVFPSTPEIDENGLVDLKGMYNQGLVKKLATRNFNERQYLWPIPYKEISINPNIKQNPGY</sequence>
<dbReference type="RefSeq" id="WP_171622347.1">
    <property type="nucleotide sequence ID" value="NZ_JABFOQ010000005.1"/>
</dbReference>
<proteinExistence type="inferred from homology"/>
<accession>A0ABX1WKE9</accession>
<feature type="chain" id="PRO_5045618265" evidence="6">
    <location>
        <begin position="19"/>
        <end position="559"/>
    </location>
</feature>